<organism evidence="3 4">
    <name type="scientific">Ottowia testudinis</name>
    <dbReference type="NCBI Taxonomy" id="2816950"/>
    <lineage>
        <taxon>Bacteria</taxon>
        <taxon>Pseudomonadati</taxon>
        <taxon>Pseudomonadota</taxon>
        <taxon>Betaproteobacteria</taxon>
        <taxon>Burkholderiales</taxon>
        <taxon>Comamonadaceae</taxon>
        <taxon>Ottowia</taxon>
    </lineage>
</organism>
<proteinExistence type="predicted"/>
<evidence type="ECO:0000313" key="4">
    <source>
        <dbReference type="Proteomes" id="UP000663903"/>
    </source>
</evidence>
<feature type="region of interest" description="Disordered" evidence="1">
    <location>
        <begin position="28"/>
        <end position="79"/>
    </location>
</feature>
<name>A0A975CHD4_9BURK</name>
<keyword evidence="4" id="KW-1185">Reference proteome</keyword>
<evidence type="ECO:0000313" key="3">
    <source>
        <dbReference type="EMBL" id="QTD44947.1"/>
    </source>
</evidence>
<dbReference type="Pfam" id="PF05275">
    <property type="entry name" value="CopB"/>
    <property type="match status" value="1"/>
</dbReference>
<reference evidence="3" key="1">
    <citation type="submission" date="2021-03" db="EMBL/GenBank/DDBJ databases">
        <title>Ottowia sp. 27C isolated from the cloaca of a Giant Asian pond turtle (Heosemys grandis).</title>
        <authorList>
            <person name="Spergser J."/>
            <person name="Busse H.-J."/>
        </authorList>
    </citation>
    <scope>NUCLEOTIDE SEQUENCE</scope>
    <source>
        <strain evidence="3">27C</strain>
    </source>
</reference>
<feature type="signal peptide" evidence="2">
    <location>
        <begin position="1"/>
        <end position="22"/>
    </location>
</feature>
<dbReference type="RefSeq" id="WP_208008683.1">
    <property type="nucleotide sequence ID" value="NZ_CP071796.1"/>
</dbReference>
<gene>
    <name evidence="3" type="ORF">J1M35_18150</name>
</gene>
<feature type="compositionally biased region" description="Low complexity" evidence="1">
    <location>
        <begin position="28"/>
        <end position="42"/>
    </location>
</feature>
<dbReference type="Proteomes" id="UP000663903">
    <property type="component" value="Chromosome"/>
</dbReference>
<dbReference type="GO" id="GO:0005507">
    <property type="term" value="F:copper ion binding"/>
    <property type="evidence" value="ECO:0007669"/>
    <property type="project" value="InterPro"/>
</dbReference>
<accession>A0A975CHD4</accession>
<protein>
    <submittedName>
        <fullName evidence="3">Copper resistance protein B</fullName>
    </submittedName>
</protein>
<dbReference type="InterPro" id="IPR007939">
    <property type="entry name" value="Cu-R_B_prcur"/>
</dbReference>
<dbReference type="EMBL" id="CP071796">
    <property type="protein sequence ID" value="QTD44947.1"/>
    <property type="molecule type" value="Genomic_DNA"/>
</dbReference>
<feature type="compositionally biased region" description="Polar residues" evidence="1">
    <location>
        <begin position="51"/>
        <end position="61"/>
    </location>
</feature>
<keyword evidence="2" id="KW-0732">Signal</keyword>
<sequence length="317" mass="35029">MQSKYTWLLPLLASIFSLSAWAQSASHAGHSSANSSSDSATSKPQAIEIPKTSQLTVSSEQPMDHSQMKMQGGDAPADARDPHAYSDGLQLGVGQYALSDKRQLYLHDEHSFASFLMNRLEWVHSKNGNATVFDGQFSYGTAFNKFTVKAEGEAAKGKLHEARTEFLWGHAIAPYWDSQLGIRLDKGTVVNRQWLAFGVQGIAPYWFDVDATAYVGNEGRTALRLGATYDLLINQRLILQPRAEINLYGKDDSVNGIGRGLSSGVVGMRLRYEFSRQFAPYVGVERTITFGKTADMARASGEKTGNTRWIAGVRFWF</sequence>
<dbReference type="GO" id="GO:0006878">
    <property type="term" value="P:intracellular copper ion homeostasis"/>
    <property type="evidence" value="ECO:0007669"/>
    <property type="project" value="InterPro"/>
</dbReference>
<evidence type="ECO:0000256" key="1">
    <source>
        <dbReference type="SAM" id="MobiDB-lite"/>
    </source>
</evidence>
<evidence type="ECO:0000256" key="2">
    <source>
        <dbReference type="SAM" id="SignalP"/>
    </source>
</evidence>
<dbReference type="AlphaFoldDB" id="A0A975CHD4"/>
<dbReference type="KEGG" id="otd:J1M35_18150"/>
<feature type="chain" id="PRO_5037859579" evidence="2">
    <location>
        <begin position="23"/>
        <end position="317"/>
    </location>
</feature>
<dbReference type="GO" id="GO:0009279">
    <property type="term" value="C:cell outer membrane"/>
    <property type="evidence" value="ECO:0007669"/>
    <property type="project" value="InterPro"/>
</dbReference>